<dbReference type="InterPro" id="IPR012337">
    <property type="entry name" value="RNaseH-like_sf"/>
</dbReference>
<dbReference type="Proteomes" id="UP001281410">
    <property type="component" value="Unassembled WGS sequence"/>
</dbReference>
<evidence type="ECO:0000259" key="8">
    <source>
        <dbReference type="Pfam" id="PF05699"/>
    </source>
</evidence>
<dbReference type="GO" id="GO:0008270">
    <property type="term" value="F:zinc ion binding"/>
    <property type="evidence" value="ECO:0007669"/>
    <property type="project" value="UniProtKB-KW"/>
</dbReference>
<proteinExistence type="predicted"/>
<evidence type="ECO:0000256" key="2">
    <source>
        <dbReference type="ARBA" id="ARBA00022723"/>
    </source>
</evidence>
<dbReference type="PANTHER" id="PTHR46481:SF10">
    <property type="entry name" value="ZINC FINGER BED DOMAIN-CONTAINING PROTEIN 39"/>
    <property type="match status" value="1"/>
</dbReference>
<evidence type="ECO:0000259" key="9">
    <source>
        <dbReference type="Pfam" id="PF14372"/>
    </source>
</evidence>
<keyword evidence="5" id="KW-0238">DNA-binding</keyword>
<dbReference type="EMBL" id="JANJYJ010000009">
    <property type="protein sequence ID" value="KAK3189048.1"/>
    <property type="molecule type" value="Genomic_DNA"/>
</dbReference>
<keyword evidence="11" id="KW-1185">Reference proteome</keyword>
<comment type="caution">
    <text evidence="10">The sequence shown here is derived from an EMBL/GenBank/DDBJ whole genome shotgun (WGS) entry which is preliminary data.</text>
</comment>
<dbReference type="AlphaFoldDB" id="A0AAD9ZR26"/>
<organism evidence="10 11">
    <name type="scientific">Dipteronia sinensis</name>
    <dbReference type="NCBI Taxonomy" id="43782"/>
    <lineage>
        <taxon>Eukaryota</taxon>
        <taxon>Viridiplantae</taxon>
        <taxon>Streptophyta</taxon>
        <taxon>Embryophyta</taxon>
        <taxon>Tracheophyta</taxon>
        <taxon>Spermatophyta</taxon>
        <taxon>Magnoliopsida</taxon>
        <taxon>eudicotyledons</taxon>
        <taxon>Gunneridae</taxon>
        <taxon>Pentapetalae</taxon>
        <taxon>rosids</taxon>
        <taxon>malvids</taxon>
        <taxon>Sapindales</taxon>
        <taxon>Sapindaceae</taxon>
        <taxon>Hippocastanoideae</taxon>
        <taxon>Acereae</taxon>
        <taxon>Dipteronia</taxon>
    </lineage>
</organism>
<keyword evidence="6" id="KW-0539">Nucleus</keyword>
<gene>
    <name evidence="10" type="ORF">Dsin_028609</name>
</gene>
<dbReference type="GO" id="GO:0046983">
    <property type="term" value="F:protein dimerization activity"/>
    <property type="evidence" value="ECO:0007669"/>
    <property type="project" value="InterPro"/>
</dbReference>
<reference evidence="10" key="1">
    <citation type="journal article" date="2023" name="Plant J.">
        <title>Genome sequences and population genomics provide insights into the demographic history, inbreeding, and mutation load of two 'living fossil' tree species of Dipteronia.</title>
        <authorList>
            <person name="Feng Y."/>
            <person name="Comes H.P."/>
            <person name="Chen J."/>
            <person name="Zhu S."/>
            <person name="Lu R."/>
            <person name="Zhang X."/>
            <person name="Li P."/>
            <person name="Qiu J."/>
            <person name="Olsen K.M."/>
            <person name="Qiu Y."/>
        </authorList>
    </citation>
    <scope>NUCLEOTIDE SEQUENCE</scope>
    <source>
        <strain evidence="10">NBL</strain>
    </source>
</reference>
<evidence type="ECO:0000256" key="5">
    <source>
        <dbReference type="ARBA" id="ARBA00023125"/>
    </source>
</evidence>
<evidence type="ECO:0000313" key="10">
    <source>
        <dbReference type="EMBL" id="KAK3189048.1"/>
    </source>
</evidence>
<dbReference type="PANTHER" id="PTHR46481">
    <property type="entry name" value="ZINC FINGER BED DOMAIN-CONTAINING PROTEIN 4"/>
    <property type="match status" value="1"/>
</dbReference>
<name>A0AAD9ZR26_9ROSI</name>
<dbReference type="InterPro" id="IPR052035">
    <property type="entry name" value="ZnF_BED_domain_contain"/>
</dbReference>
<feature type="domain" description="hAT-like transposase RNase-H fold" evidence="9">
    <location>
        <begin position="322"/>
        <end position="419"/>
    </location>
</feature>
<evidence type="ECO:0008006" key="12">
    <source>
        <dbReference type="Google" id="ProtNLM"/>
    </source>
</evidence>
<dbReference type="Pfam" id="PF14372">
    <property type="entry name" value="hAT-like_RNase-H"/>
    <property type="match status" value="1"/>
</dbReference>
<feature type="domain" description="HAT C-terminal dimerisation" evidence="8">
    <location>
        <begin position="467"/>
        <end position="554"/>
    </location>
</feature>
<keyword evidence="3" id="KW-0863">Zinc-finger</keyword>
<dbReference type="Pfam" id="PF05699">
    <property type="entry name" value="Dimer_Tnp_hAT"/>
    <property type="match status" value="1"/>
</dbReference>
<sequence length="575" mass="66652">MDLVPLPDSNPSQTSPESTGSSDVFHYSKLKVRQGLVKYIACAELPLSFADNVKFEKFIQNYIQPGYVRVPKHIIKSDCIRVFDEMKKNLISELSNFHGTISFACDLWTSCTAVDYIRVTAYFIDLDWMMQKRILAFRLLEYSLNLVQIFQLVMEILKEFRIVDKFFSITFDDHAANDNVINMFNNYLQPSHGNQFFHINCVCDTINLIVHDGLKMIKNHIEKIREAMLYIYSSSTRQKEVFDLCGSYGLEGRNFKPDFETSWNSTYRMLQSCSNYNLVITDFYNRVQNDSVLCEVDWEISFGFMEFLEVFYNATMVFSGVYSPTSCAVLCELCDISYVFNKYKDHLRFIDICKMMAEKLRKYLESMPPILYLAAIMDPRIKLEGLELLLNEISQNLSLPSLTNMNGIKNVLDSSFNAYKSKFASTTKVSVSTSSTSRKNGIWSRLAKVHEQRLAKVHEQIYGIRSELEKYLAIDFTFSLTLEDLEQFNVLAWWKMHEKGFPVLSILARDLLTLPMSTLVSESVFKTGNHRLLNMERSILPVEIVESLLCIKDWEDADTRDQSWTDDIMDYFANS</sequence>
<keyword evidence="4" id="KW-0862">Zinc</keyword>
<evidence type="ECO:0000256" key="1">
    <source>
        <dbReference type="ARBA" id="ARBA00004123"/>
    </source>
</evidence>
<accession>A0AAD9ZR26</accession>
<feature type="region of interest" description="Disordered" evidence="7">
    <location>
        <begin position="1"/>
        <end position="21"/>
    </location>
</feature>
<evidence type="ECO:0000313" key="11">
    <source>
        <dbReference type="Proteomes" id="UP001281410"/>
    </source>
</evidence>
<dbReference type="GO" id="GO:0003677">
    <property type="term" value="F:DNA binding"/>
    <property type="evidence" value="ECO:0007669"/>
    <property type="project" value="UniProtKB-KW"/>
</dbReference>
<feature type="compositionally biased region" description="Polar residues" evidence="7">
    <location>
        <begin position="9"/>
        <end position="21"/>
    </location>
</feature>
<comment type="subcellular location">
    <subcellularLocation>
        <location evidence="1">Nucleus</location>
    </subcellularLocation>
</comment>
<evidence type="ECO:0000256" key="6">
    <source>
        <dbReference type="ARBA" id="ARBA00023242"/>
    </source>
</evidence>
<evidence type="ECO:0000256" key="4">
    <source>
        <dbReference type="ARBA" id="ARBA00022833"/>
    </source>
</evidence>
<dbReference type="GO" id="GO:0005634">
    <property type="term" value="C:nucleus"/>
    <property type="evidence" value="ECO:0007669"/>
    <property type="project" value="UniProtKB-SubCell"/>
</dbReference>
<evidence type="ECO:0000256" key="7">
    <source>
        <dbReference type="SAM" id="MobiDB-lite"/>
    </source>
</evidence>
<dbReference type="InterPro" id="IPR025525">
    <property type="entry name" value="hAT-like_transposase_RNase-H"/>
</dbReference>
<keyword evidence="2" id="KW-0479">Metal-binding</keyword>
<evidence type="ECO:0000256" key="3">
    <source>
        <dbReference type="ARBA" id="ARBA00022771"/>
    </source>
</evidence>
<protein>
    <recommendedName>
        <fullName evidence="12">Transposase</fullName>
    </recommendedName>
</protein>
<dbReference type="SUPFAM" id="SSF53098">
    <property type="entry name" value="Ribonuclease H-like"/>
    <property type="match status" value="1"/>
</dbReference>
<dbReference type="InterPro" id="IPR008906">
    <property type="entry name" value="HATC_C_dom"/>
</dbReference>